<sequence>MAMLSKRRPGPVERVSRASAMPGSASTLAPMKGAVAVPPITTVPSTPRTLTGASHLARPSRRTQSTALKGWPVAPWPAPATRVPRAVTGVEKTRRIGAVSGAGSASESTAATSSPSPSRRSQSKSPCEQRRSLTSGPAGFTVTVVSGRA</sequence>
<keyword evidence="3" id="KW-1185">Reference proteome</keyword>
<dbReference type="AlphaFoldDB" id="A0A4V2WLV6"/>
<organism evidence="2 3">
    <name type="scientific">Roseicella aquatilis</name>
    <dbReference type="NCBI Taxonomy" id="2527868"/>
    <lineage>
        <taxon>Bacteria</taxon>
        <taxon>Pseudomonadati</taxon>
        <taxon>Pseudomonadota</taxon>
        <taxon>Alphaproteobacteria</taxon>
        <taxon>Acetobacterales</taxon>
        <taxon>Roseomonadaceae</taxon>
        <taxon>Roseicella</taxon>
    </lineage>
</organism>
<evidence type="ECO:0000256" key="1">
    <source>
        <dbReference type="SAM" id="MobiDB-lite"/>
    </source>
</evidence>
<evidence type="ECO:0000313" key="3">
    <source>
        <dbReference type="Proteomes" id="UP000295023"/>
    </source>
</evidence>
<comment type="caution">
    <text evidence="2">The sequence shown here is derived from an EMBL/GenBank/DDBJ whole genome shotgun (WGS) entry which is preliminary data.</text>
</comment>
<accession>A0A4V2WLV6</accession>
<gene>
    <name evidence="2" type="ORF">EXY23_05975</name>
</gene>
<protein>
    <submittedName>
        <fullName evidence="2">Uncharacterized protein</fullName>
    </submittedName>
</protein>
<feature type="compositionally biased region" description="Polar residues" evidence="1">
    <location>
        <begin position="42"/>
        <end position="52"/>
    </location>
</feature>
<feature type="region of interest" description="Disordered" evidence="1">
    <location>
        <begin position="1"/>
        <end position="149"/>
    </location>
</feature>
<reference evidence="2 3" key="1">
    <citation type="submission" date="2019-03" db="EMBL/GenBank/DDBJ databases">
        <title>Paracraurococcus aquatilis NE82 genome sequence.</title>
        <authorList>
            <person name="Zhao Y."/>
            <person name="Du Z."/>
        </authorList>
    </citation>
    <scope>NUCLEOTIDE SEQUENCE [LARGE SCALE GENOMIC DNA]</scope>
    <source>
        <strain evidence="2 3">NE82</strain>
    </source>
</reference>
<name>A0A4V2WLV6_9PROT</name>
<proteinExistence type="predicted"/>
<evidence type="ECO:0000313" key="2">
    <source>
        <dbReference type="EMBL" id="TCZ64915.1"/>
    </source>
</evidence>
<dbReference type="Proteomes" id="UP000295023">
    <property type="component" value="Unassembled WGS sequence"/>
</dbReference>
<dbReference type="EMBL" id="SKBM01000004">
    <property type="protein sequence ID" value="TCZ64915.1"/>
    <property type="molecule type" value="Genomic_DNA"/>
</dbReference>
<feature type="compositionally biased region" description="Low complexity" evidence="1">
    <location>
        <begin position="101"/>
        <end position="125"/>
    </location>
</feature>